<evidence type="ECO:0000313" key="2">
    <source>
        <dbReference type="Proteomes" id="UP000829196"/>
    </source>
</evidence>
<comment type="caution">
    <text evidence="1">The sequence shown here is derived from an EMBL/GenBank/DDBJ whole genome shotgun (WGS) entry which is preliminary data.</text>
</comment>
<keyword evidence="2" id="KW-1185">Reference proteome</keyword>
<sequence>MDSPLNQKMGYLGWIGYANLPIKINFNQKKKNTSRRNLPSSLLPIQQKKGELSYVVVEGGEEIFIDSFKTLPHEAGEVEQVGTAGEEENKTLSLQLRQEKILKWP</sequence>
<dbReference type="Proteomes" id="UP000829196">
    <property type="component" value="Unassembled WGS sequence"/>
</dbReference>
<evidence type="ECO:0000313" key="1">
    <source>
        <dbReference type="EMBL" id="KAI0529665.1"/>
    </source>
</evidence>
<organism evidence="1 2">
    <name type="scientific">Dendrobium nobile</name>
    <name type="common">Orchid</name>
    <dbReference type="NCBI Taxonomy" id="94219"/>
    <lineage>
        <taxon>Eukaryota</taxon>
        <taxon>Viridiplantae</taxon>
        <taxon>Streptophyta</taxon>
        <taxon>Embryophyta</taxon>
        <taxon>Tracheophyta</taxon>
        <taxon>Spermatophyta</taxon>
        <taxon>Magnoliopsida</taxon>
        <taxon>Liliopsida</taxon>
        <taxon>Asparagales</taxon>
        <taxon>Orchidaceae</taxon>
        <taxon>Epidendroideae</taxon>
        <taxon>Malaxideae</taxon>
        <taxon>Dendrobiinae</taxon>
        <taxon>Dendrobium</taxon>
    </lineage>
</organism>
<accession>A0A8T3CD61</accession>
<protein>
    <submittedName>
        <fullName evidence="1">Uncharacterized protein</fullName>
    </submittedName>
</protein>
<proteinExistence type="predicted"/>
<gene>
    <name evidence="1" type="ORF">KFK09_002219</name>
</gene>
<dbReference type="EMBL" id="JAGYWB010000002">
    <property type="protein sequence ID" value="KAI0529665.1"/>
    <property type="molecule type" value="Genomic_DNA"/>
</dbReference>
<dbReference type="AlphaFoldDB" id="A0A8T3CD61"/>
<name>A0A8T3CD61_DENNO</name>
<reference evidence="1" key="1">
    <citation type="journal article" date="2022" name="Front. Genet.">
        <title>Chromosome-Scale Assembly of the Dendrobium nobile Genome Provides Insights Into the Molecular Mechanism of the Biosynthesis of the Medicinal Active Ingredient of Dendrobium.</title>
        <authorList>
            <person name="Xu Q."/>
            <person name="Niu S.-C."/>
            <person name="Li K.-L."/>
            <person name="Zheng P.-J."/>
            <person name="Zhang X.-J."/>
            <person name="Jia Y."/>
            <person name="Liu Y."/>
            <person name="Niu Y.-X."/>
            <person name="Yu L.-H."/>
            <person name="Chen D.-F."/>
            <person name="Zhang G.-Q."/>
        </authorList>
    </citation>
    <scope>NUCLEOTIDE SEQUENCE</scope>
    <source>
        <tissue evidence="1">Leaf</tissue>
    </source>
</reference>